<feature type="coiled-coil region" evidence="1">
    <location>
        <begin position="666"/>
        <end position="712"/>
    </location>
</feature>
<dbReference type="EMBL" id="MU004507">
    <property type="protein sequence ID" value="KAF2649082.1"/>
    <property type="molecule type" value="Genomic_DNA"/>
</dbReference>
<feature type="compositionally biased region" description="Acidic residues" evidence="2">
    <location>
        <begin position="466"/>
        <end position="497"/>
    </location>
</feature>
<evidence type="ECO:0000256" key="2">
    <source>
        <dbReference type="SAM" id="MobiDB-lite"/>
    </source>
</evidence>
<proteinExistence type="predicted"/>
<feature type="compositionally biased region" description="Basic and acidic residues" evidence="2">
    <location>
        <begin position="158"/>
        <end position="172"/>
    </location>
</feature>
<feature type="compositionally biased region" description="Basic and acidic residues" evidence="2">
    <location>
        <begin position="317"/>
        <end position="335"/>
    </location>
</feature>
<feature type="compositionally biased region" description="Basic and acidic residues" evidence="2">
    <location>
        <begin position="241"/>
        <end position="255"/>
    </location>
</feature>
<feature type="compositionally biased region" description="Polar residues" evidence="2">
    <location>
        <begin position="359"/>
        <end position="370"/>
    </location>
</feature>
<dbReference type="AlphaFoldDB" id="A0A6A6SNJ4"/>
<feature type="compositionally biased region" description="Low complexity" evidence="2">
    <location>
        <begin position="341"/>
        <end position="350"/>
    </location>
</feature>
<accession>A0A6A6SNJ4</accession>
<reference evidence="3" key="1">
    <citation type="journal article" date="2020" name="Stud. Mycol.">
        <title>101 Dothideomycetes genomes: a test case for predicting lifestyles and emergence of pathogens.</title>
        <authorList>
            <person name="Haridas S."/>
            <person name="Albert R."/>
            <person name="Binder M."/>
            <person name="Bloem J."/>
            <person name="Labutti K."/>
            <person name="Salamov A."/>
            <person name="Andreopoulos B."/>
            <person name="Baker S."/>
            <person name="Barry K."/>
            <person name="Bills G."/>
            <person name="Bluhm B."/>
            <person name="Cannon C."/>
            <person name="Castanera R."/>
            <person name="Culley D."/>
            <person name="Daum C."/>
            <person name="Ezra D."/>
            <person name="Gonzalez J."/>
            <person name="Henrissat B."/>
            <person name="Kuo A."/>
            <person name="Liang C."/>
            <person name="Lipzen A."/>
            <person name="Lutzoni F."/>
            <person name="Magnuson J."/>
            <person name="Mondo S."/>
            <person name="Nolan M."/>
            <person name="Ohm R."/>
            <person name="Pangilinan J."/>
            <person name="Park H.-J."/>
            <person name="Ramirez L."/>
            <person name="Alfaro M."/>
            <person name="Sun H."/>
            <person name="Tritt A."/>
            <person name="Yoshinaga Y."/>
            <person name="Zwiers L.-H."/>
            <person name="Turgeon B."/>
            <person name="Goodwin S."/>
            <person name="Spatafora J."/>
            <person name="Crous P."/>
            <person name="Grigoriev I."/>
        </authorList>
    </citation>
    <scope>NUCLEOTIDE SEQUENCE</scope>
    <source>
        <strain evidence="3">CBS 122681</strain>
    </source>
</reference>
<sequence length="856" mass="95246">MNSTYDLNASDNDSADLQLLAELEATPSAQPYQTSAVESAGLLNAARVGKRGAARHAPQSSPVTESSRTLALSSPGGIGNGKAKAGKLKRPNFMTANLAKIAAEKNRRRRDVYAMSVSPQKQDPKAAPTAPPVKKRGRPAKARQPKATSDTFPSSPPPREEESQAEAGHKEWPNFLKPTSADNAMQEPPVIEQSNDSPGRRSKRIAGLGAEIADEAREEIPEVKTHSPRNTKRVSPDQPAEPERPRKSPRKDSSRRPTATEGRSPTADKRQTRAQSKRVHPQVIIPAAKVSNRTKIQKDPTSHLNKVSKTQKSHVSSKNEDASKVGDIFEFHGSDDSEEVGAGSAATAAARQKEPVPTGSVQAPVRSTLSRGRKAKIKTLRSAPESSQASGKTRATASQRSTTKGVADVVKPAENVHPTIEETPPLENGVQEDIAEDIEATHTEAGVADGRQVEEQADEARKSDGDNEEADEDAESDKDGEEEAGEDAETEKGEDEGPLEKTGDPDLNRIFWFAEIGRREGRCRTADAKRIEDACTKASELIFDTSSTLQEVTETVKTIRSLLKTISDYDDPGDQKAFKADAFGHLFARLARLLEATHTWTKENFEHSISSVAPLRILHPLMRSMLALKDKIASWHVTIGQRYRGDPVIKEVAQNFITPLREVERKFALELKQAEQEEKVNKFREEAAARRRQREEEDIQKEEKERSAAQRRNTWHLLHVCRLECESSLDQRRRRHLQFRKVEDMEERDANGVRFEREPIFRNRQMPFAHRASLSEIDNWSDAQHKALIEGLQQHRGPKVFERIFQQYCRPGGVLRDFNVSEIIAQAAYFRTKTINAFQSNGWPVGDWVKQIPVLP</sequence>
<keyword evidence="4" id="KW-1185">Reference proteome</keyword>
<protein>
    <submittedName>
        <fullName evidence="3">Uncharacterized protein</fullName>
    </submittedName>
</protein>
<evidence type="ECO:0000313" key="3">
    <source>
        <dbReference type="EMBL" id="KAF2649082.1"/>
    </source>
</evidence>
<dbReference type="OrthoDB" id="3939134at2759"/>
<feature type="compositionally biased region" description="Basic and acidic residues" evidence="2">
    <location>
        <begin position="214"/>
        <end position="225"/>
    </location>
</feature>
<name>A0A6A6SNJ4_9PLEO</name>
<keyword evidence="1" id="KW-0175">Coiled coil</keyword>
<feature type="compositionally biased region" description="Polar residues" evidence="2">
    <location>
        <begin position="384"/>
        <end position="404"/>
    </location>
</feature>
<feature type="compositionally biased region" description="Polar residues" evidence="2">
    <location>
        <begin position="58"/>
        <end position="72"/>
    </location>
</feature>
<feature type="compositionally biased region" description="Polar residues" evidence="2">
    <location>
        <begin position="302"/>
        <end position="316"/>
    </location>
</feature>
<feature type="compositionally biased region" description="Basic residues" evidence="2">
    <location>
        <begin position="133"/>
        <end position="144"/>
    </location>
</feature>
<feature type="compositionally biased region" description="Basic and acidic residues" evidence="2">
    <location>
        <begin position="451"/>
        <end position="465"/>
    </location>
</feature>
<evidence type="ECO:0000313" key="4">
    <source>
        <dbReference type="Proteomes" id="UP000799324"/>
    </source>
</evidence>
<organism evidence="3 4">
    <name type="scientific">Lophiostoma macrostomum CBS 122681</name>
    <dbReference type="NCBI Taxonomy" id="1314788"/>
    <lineage>
        <taxon>Eukaryota</taxon>
        <taxon>Fungi</taxon>
        <taxon>Dikarya</taxon>
        <taxon>Ascomycota</taxon>
        <taxon>Pezizomycotina</taxon>
        <taxon>Dothideomycetes</taxon>
        <taxon>Pleosporomycetidae</taxon>
        <taxon>Pleosporales</taxon>
        <taxon>Lophiostomataceae</taxon>
        <taxon>Lophiostoma</taxon>
    </lineage>
</organism>
<gene>
    <name evidence="3" type="ORF">K491DRAFT_762620</name>
</gene>
<dbReference type="Proteomes" id="UP000799324">
    <property type="component" value="Unassembled WGS sequence"/>
</dbReference>
<evidence type="ECO:0000256" key="1">
    <source>
        <dbReference type="SAM" id="Coils"/>
    </source>
</evidence>
<feature type="region of interest" description="Disordered" evidence="2">
    <location>
        <begin position="101"/>
        <end position="506"/>
    </location>
</feature>
<feature type="region of interest" description="Disordered" evidence="2">
    <location>
        <begin position="48"/>
        <end position="89"/>
    </location>
</feature>